<evidence type="ECO:0000256" key="1">
    <source>
        <dbReference type="SAM" id="MobiDB-lite"/>
    </source>
</evidence>
<organism evidence="2 3">
    <name type="scientific">Chilo suppressalis</name>
    <name type="common">Asiatic rice borer moth</name>
    <dbReference type="NCBI Taxonomy" id="168631"/>
    <lineage>
        <taxon>Eukaryota</taxon>
        <taxon>Metazoa</taxon>
        <taxon>Ecdysozoa</taxon>
        <taxon>Arthropoda</taxon>
        <taxon>Hexapoda</taxon>
        <taxon>Insecta</taxon>
        <taxon>Pterygota</taxon>
        <taxon>Neoptera</taxon>
        <taxon>Endopterygota</taxon>
        <taxon>Lepidoptera</taxon>
        <taxon>Glossata</taxon>
        <taxon>Ditrysia</taxon>
        <taxon>Pyraloidea</taxon>
        <taxon>Crambidae</taxon>
        <taxon>Crambinae</taxon>
        <taxon>Chilo</taxon>
    </lineage>
</organism>
<evidence type="ECO:0000313" key="3">
    <source>
        <dbReference type="Proteomes" id="UP001153292"/>
    </source>
</evidence>
<dbReference type="Proteomes" id="UP001153292">
    <property type="component" value="Chromosome 18"/>
</dbReference>
<feature type="compositionally biased region" description="Acidic residues" evidence="1">
    <location>
        <begin position="154"/>
        <end position="165"/>
    </location>
</feature>
<accession>A0ABN8B448</accession>
<sequence length="203" mass="22672">MKRNAVMEYLTSVGALKTVKMLVLSNMFRAQNQVGPRGVEALAVDKMKKCELTSQSSLRIKHRTKTHDDVSTKTDDTKSARREKCLSSSVDAIITRDDIKNKVICSAKGLLETNLDDLFDDVGDWSEPKSLGASEPTLSYNEDNFRSKRGSLVSEDDSGEDTATDSDCLDEVAREQRICLGARRIGHILRRVISRNGELEKYI</sequence>
<proteinExistence type="predicted"/>
<dbReference type="EMBL" id="OU963911">
    <property type="protein sequence ID" value="CAH0400763.1"/>
    <property type="molecule type" value="Genomic_DNA"/>
</dbReference>
<reference evidence="2" key="1">
    <citation type="submission" date="2021-12" db="EMBL/GenBank/DDBJ databases">
        <authorList>
            <person name="King R."/>
        </authorList>
    </citation>
    <scope>NUCLEOTIDE SEQUENCE</scope>
</reference>
<evidence type="ECO:0000313" key="2">
    <source>
        <dbReference type="EMBL" id="CAH0400763.1"/>
    </source>
</evidence>
<keyword evidence="3" id="KW-1185">Reference proteome</keyword>
<protein>
    <submittedName>
        <fullName evidence="2">Uncharacterized protein</fullName>
    </submittedName>
</protein>
<feature type="region of interest" description="Disordered" evidence="1">
    <location>
        <begin position="130"/>
        <end position="165"/>
    </location>
</feature>
<gene>
    <name evidence="2" type="ORF">CHILSU_LOCUS3964</name>
</gene>
<name>A0ABN8B448_CHISP</name>